<evidence type="ECO:0000256" key="6">
    <source>
        <dbReference type="SAM" id="Phobius"/>
    </source>
</evidence>
<proteinExistence type="predicted"/>
<feature type="domain" description="Sugar phosphate transporter" evidence="7">
    <location>
        <begin position="51"/>
        <end position="321"/>
    </location>
</feature>
<feature type="transmembrane region" description="Helical" evidence="6">
    <location>
        <begin position="148"/>
        <end position="165"/>
    </location>
</feature>
<feature type="transmembrane region" description="Helical" evidence="6">
    <location>
        <begin position="273"/>
        <end position="293"/>
    </location>
</feature>
<dbReference type="PANTHER" id="PTHR11132">
    <property type="entry name" value="SOLUTE CARRIER FAMILY 35"/>
    <property type="match status" value="1"/>
</dbReference>
<organism evidence="8 9">
    <name type="scientific">Perkinsus chesapeaki</name>
    <name type="common">Clam parasite</name>
    <name type="synonym">Perkinsus andrewsi</name>
    <dbReference type="NCBI Taxonomy" id="330153"/>
    <lineage>
        <taxon>Eukaryota</taxon>
        <taxon>Sar</taxon>
        <taxon>Alveolata</taxon>
        <taxon>Perkinsozoa</taxon>
        <taxon>Perkinsea</taxon>
        <taxon>Perkinsida</taxon>
        <taxon>Perkinsidae</taxon>
        <taxon>Perkinsus</taxon>
    </lineage>
</organism>
<dbReference type="Proteomes" id="UP000591131">
    <property type="component" value="Unassembled WGS sequence"/>
</dbReference>
<feature type="transmembrane region" description="Helical" evidence="6">
    <location>
        <begin position="326"/>
        <end position="347"/>
    </location>
</feature>
<evidence type="ECO:0000259" key="7">
    <source>
        <dbReference type="Pfam" id="PF03151"/>
    </source>
</evidence>
<evidence type="ECO:0000256" key="3">
    <source>
        <dbReference type="ARBA" id="ARBA00022989"/>
    </source>
</evidence>
<evidence type="ECO:0000256" key="4">
    <source>
        <dbReference type="ARBA" id="ARBA00023136"/>
    </source>
</evidence>
<evidence type="ECO:0000256" key="2">
    <source>
        <dbReference type="ARBA" id="ARBA00022692"/>
    </source>
</evidence>
<accession>A0A7J6MY93</accession>
<sequence>MSPAAARSHHDYAPTLNENNDIEDTKQKGSSSSASSRMRCSSTALYRLYVTVIILLYCGLNATMGLFNRWALGVHGFHFPLILTGANMVAMVATIGPVVACWPSMRRQVSTHLKKHIWSVCAVSILNGVQLALNNASLVRIELSMNQIIRSASPVVIAVLGRFILHTPPSTALQKVSLLLLTLGVALTVRTPTGFNSASVHVGIIQCILGTVLLSFQMVLSQRLLGPGTRIHPLLLTLYTAAVACVTLVPVAIWAEGWDFATYFQERPGETVMVMAVGCSCSVVYSIIVFTMIKVVSATGTAIVGNVQLVVLLGLAEMLLDEMKGWSARQFMGVLSTILGAAVWTYCKIKKPSRATNEYQTVSQVDLETGNTAASSSTTLGPVSIPLRCPSRREILRQLKKFFTDTNTAWLNRKDKVEPPEEDEVVVLEPIETGSTRAKAPGQGESGCADGKPSVASKKLLHPGYLIAANCVTDEITISEDRKPAPANTPVWPLIHRQFRPPVCKCSDDVEDLLDRIERLRRDGLFYSAVINLVTARAEWLYVQTGGRHTANGFRPAAEIRQGSAAPPLTPLEMVNGWGLPPMKKKHLGRAMPAVNINPQEFLEIPEIHVVPESPRVSLPDAWCITLAVEYETLASIGYKSPLSPHAEVYFTTQLVEIALLWRAQPGAIKDSIDEAITRVVWSLWHMYYLRAQTEKRNGKEDLVVSKIMASLGYVCYHLGEFSLARECFKNAKILRISYNTRRKTDTPMICPHVALWGHNEALALCAMGMYRKAYKLAWSAAEIMNKTRGRDHPESAQCRMTVESLNQRPDVAMSLSTGADVSPNAAMRTIKKADKRPKNIKLNRKRK</sequence>
<name>A0A7J6MY93_PERCH</name>
<dbReference type="OrthoDB" id="10261634at2759"/>
<feature type="transmembrane region" description="Helical" evidence="6">
    <location>
        <begin position="233"/>
        <end position="253"/>
    </location>
</feature>
<protein>
    <recommendedName>
        <fullName evidence="7">Sugar phosphate transporter domain-containing protein</fullName>
    </recommendedName>
</protein>
<dbReference type="InterPro" id="IPR011990">
    <property type="entry name" value="TPR-like_helical_dom_sf"/>
</dbReference>
<dbReference type="AlphaFoldDB" id="A0A7J6MY93"/>
<feature type="transmembrane region" description="Helical" evidence="6">
    <location>
        <begin position="117"/>
        <end position="136"/>
    </location>
</feature>
<keyword evidence="4 6" id="KW-0472">Membrane</keyword>
<feature type="transmembrane region" description="Helical" evidence="6">
    <location>
        <begin position="79"/>
        <end position="105"/>
    </location>
</feature>
<feature type="transmembrane region" description="Helical" evidence="6">
    <location>
        <begin position="201"/>
        <end position="221"/>
    </location>
</feature>
<dbReference type="InterPro" id="IPR004853">
    <property type="entry name" value="Sugar_P_trans_dom"/>
</dbReference>
<evidence type="ECO:0000256" key="5">
    <source>
        <dbReference type="SAM" id="MobiDB-lite"/>
    </source>
</evidence>
<dbReference type="Gene3D" id="1.25.40.10">
    <property type="entry name" value="Tetratricopeptide repeat domain"/>
    <property type="match status" value="1"/>
</dbReference>
<gene>
    <name evidence="8" type="ORF">FOL47_006298</name>
</gene>
<feature type="region of interest" description="Disordered" evidence="5">
    <location>
        <begin position="1"/>
        <end position="35"/>
    </location>
</feature>
<keyword evidence="3 6" id="KW-1133">Transmembrane helix</keyword>
<keyword evidence="9" id="KW-1185">Reference proteome</keyword>
<reference evidence="8 9" key="1">
    <citation type="submission" date="2020-04" db="EMBL/GenBank/DDBJ databases">
        <title>Perkinsus chesapeaki whole genome sequence.</title>
        <authorList>
            <person name="Bogema D.R."/>
        </authorList>
    </citation>
    <scope>NUCLEOTIDE SEQUENCE [LARGE SCALE GENOMIC DNA]</scope>
    <source>
        <strain evidence="8">ATCC PRA-425</strain>
    </source>
</reference>
<dbReference type="Pfam" id="PF03151">
    <property type="entry name" value="TPT"/>
    <property type="match status" value="1"/>
</dbReference>
<feature type="transmembrane region" description="Helical" evidence="6">
    <location>
        <begin position="46"/>
        <end position="67"/>
    </location>
</feature>
<evidence type="ECO:0000313" key="8">
    <source>
        <dbReference type="EMBL" id="KAF4676384.1"/>
    </source>
</evidence>
<dbReference type="InterPro" id="IPR050186">
    <property type="entry name" value="TPT_transporter"/>
</dbReference>
<comment type="caution">
    <text evidence="8">The sequence shown here is derived from an EMBL/GenBank/DDBJ whole genome shotgun (WGS) entry which is preliminary data.</text>
</comment>
<feature type="transmembrane region" description="Helical" evidence="6">
    <location>
        <begin position="300"/>
        <end position="320"/>
    </location>
</feature>
<keyword evidence="2 6" id="KW-0812">Transmembrane</keyword>
<feature type="transmembrane region" description="Helical" evidence="6">
    <location>
        <begin position="172"/>
        <end position="189"/>
    </location>
</feature>
<evidence type="ECO:0000256" key="1">
    <source>
        <dbReference type="ARBA" id="ARBA00004141"/>
    </source>
</evidence>
<dbReference type="EMBL" id="JAAPAO010000035">
    <property type="protein sequence ID" value="KAF4676384.1"/>
    <property type="molecule type" value="Genomic_DNA"/>
</dbReference>
<dbReference type="GO" id="GO:0016020">
    <property type="term" value="C:membrane"/>
    <property type="evidence" value="ECO:0007669"/>
    <property type="project" value="UniProtKB-SubCell"/>
</dbReference>
<evidence type="ECO:0000313" key="9">
    <source>
        <dbReference type="Proteomes" id="UP000591131"/>
    </source>
</evidence>
<comment type="subcellular location">
    <subcellularLocation>
        <location evidence="1">Membrane</location>
        <topology evidence="1">Multi-pass membrane protein</topology>
    </subcellularLocation>
</comment>